<sequence length="392" mass="41904">MAALVAAAAVAGVALQGAGAAVAAGPGARGDAGYGRAVLEQDVAAVRKAGGKVKVLAQVRRGGESVRARAGAGTKVPWNARFRVASTTKTFTAAVVLQLVDEGKLSLDDSVEKWLPGVVSGNGNDGSRITVRDLLRQTSGLFDYVEDPELIRAVTEEFDENRYDATPAREWVRVAMRHEPVFTPRPDAPRWAYSNTNYLLAGMIAEKADGRTWREQVEQRVIAPLGLHETSVTGTDPFLRGPHARVLLPGPDGGTLDVTEHTLQHTADSAVVSTTRDLNAFYRALMSGKLLPERQLAEMKRTVERTDDPDDVAAWPEGGYGLGVRETPLSCGGSYWHHEGDGFGTYTRTGVTPDGRRSVAVSVTSDGQAPDQVKLNAATRTLVDHALCGRGK</sequence>
<keyword evidence="3" id="KW-0378">Hydrolase</keyword>
<dbReference type="Pfam" id="PF00144">
    <property type="entry name" value="Beta-lactamase"/>
    <property type="match status" value="1"/>
</dbReference>
<evidence type="ECO:0000313" key="3">
    <source>
        <dbReference type="EMBL" id="GEB49616.1"/>
    </source>
</evidence>
<dbReference type="InterPro" id="IPR012338">
    <property type="entry name" value="Beta-lactam/transpept-like"/>
</dbReference>
<dbReference type="EMBL" id="BJMM01000007">
    <property type="protein sequence ID" value="GEB49616.1"/>
    <property type="molecule type" value="Genomic_DNA"/>
</dbReference>
<dbReference type="SUPFAM" id="SSF56601">
    <property type="entry name" value="beta-lactamase/transpeptidase-like"/>
    <property type="match status" value="1"/>
</dbReference>
<gene>
    <name evidence="3" type="ORF">SCA03_21670</name>
</gene>
<evidence type="ECO:0000313" key="4">
    <source>
        <dbReference type="Proteomes" id="UP000319210"/>
    </source>
</evidence>
<dbReference type="Proteomes" id="UP000319210">
    <property type="component" value="Unassembled WGS sequence"/>
</dbReference>
<dbReference type="PANTHER" id="PTHR46825:SF7">
    <property type="entry name" value="D-ALANYL-D-ALANINE CARBOXYPEPTIDASE"/>
    <property type="match status" value="1"/>
</dbReference>
<dbReference type="InterPro" id="IPR050491">
    <property type="entry name" value="AmpC-like"/>
</dbReference>
<dbReference type="Gene3D" id="3.40.710.10">
    <property type="entry name" value="DD-peptidase/beta-lactamase superfamily"/>
    <property type="match status" value="1"/>
</dbReference>
<dbReference type="PANTHER" id="PTHR46825">
    <property type="entry name" value="D-ALANYL-D-ALANINE-CARBOXYPEPTIDASE/ENDOPEPTIDASE AMPH"/>
    <property type="match status" value="1"/>
</dbReference>
<dbReference type="PROSITE" id="PS00146">
    <property type="entry name" value="BETA_LACTAMASE_A"/>
    <property type="match status" value="1"/>
</dbReference>
<evidence type="ECO:0000259" key="2">
    <source>
        <dbReference type="Pfam" id="PF00144"/>
    </source>
</evidence>
<dbReference type="GO" id="GO:0016787">
    <property type="term" value="F:hydrolase activity"/>
    <property type="evidence" value="ECO:0007669"/>
    <property type="project" value="UniProtKB-KW"/>
</dbReference>
<evidence type="ECO:0000256" key="1">
    <source>
        <dbReference type="SAM" id="SignalP"/>
    </source>
</evidence>
<keyword evidence="1" id="KW-0732">Signal</keyword>
<reference evidence="3 4" key="1">
    <citation type="submission" date="2019-06" db="EMBL/GenBank/DDBJ databases">
        <title>Whole genome shotgun sequence of Streptomyces cacaoi subsp. cacaoi NBRC 12748.</title>
        <authorList>
            <person name="Hosoyama A."/>
            <person name="Uohara A."/>
            <person name="Ohji S."/>
            <person name="Ichikawa N."/>
        </authorList>
    </citation>
    <scope>NUCLEOTIDE SEQUENCE [LARGE SCALE GENOMIC DNA]</scope>
    <source>
        <strain evidence="3 4">NBRC 12748</strain>
    </source>
</reference>
<feature type="chain" id="PRO_5021456571" evidence="1">
    <location>
        <begin position="24"/>
        <end position="392"/>
    </location>
</feature>
<dbReference type="InterPro" id="IPR023650">
    <property type="entry name" value="Beta-lactam_class-A_AS"/>
</dbReference>
<feature type="domain" description="Beta-lactamase-related" evidence="2">
    <location>
        <begin position="44"/>
        <end position="378"/>
    </location>
</feature>
<accession>A0A4Y3QW24</accession>
<organism evidence="3 4">
    <name type="scientific">Streptomyces cacaoi</name>
    <dbReference type="NCBI Taxonomy" id="1898"/>
    <lineage>
        <taxon>Bacteria</taxon>
        <taxon>Bacillati</taxon>
        <taxon>Actinomycetota</taxon>
        <taxon>Actinomycetes</taxon>
        <taxon>Kitasatosporales</taxon>
        <taxon>Streptomycetaceae</taxon>
        <taxon>Streptomyces</taxon>
    </lineage>
</organism>
<proteinExistence type="predicted"/>
<name>A0A4Y3QW24_STRCI</name>
<dbReference type="AlphaFoldDB" id="A0A4Y3QW24"/>
<keyword evidence="4" id="KW-1185">Reference proteome</keyword>
<comment type="caution">
    <text evidence="3">The sequence shown here is derived from an EMBL/GenBank/DDBJ whole genome shotgun (WGS) entry which is preliminary data.</text>
</comment>
<protein>
    <submittedName>
        <fullName evidence="3">Serine hydrolase</fullName>
    </submittedName>
</protein>
<feature type="signal peptide" evidence="1">
    <location>
        <begin position="1"/>
        <end position="23"/>
    </location>
</feature>
<dbReference type="InterPro" id="IPR001466">
    <property type="entry name" value="Beta-lactam-related"/>
</dbReference>